<name>A0AA48RAM7_9ZZZZ</name>
<proteinExistence type="predicted"/>
<evidence type="ECO:0000259" key="1">
    <source>
        <dbReference type="Pfam" id="PF08241"/>
    </source>
</evidence>
<dbReference type="Gene3D" id="3.40.50.150">
    <property type="entry name" value="Vaccinia Virus protein VP39"/>
    <property type="match status" value="1"/>
</dbReference>
<dbReference type="Pfam" id="PF08241">
    <property type="entry name" value="Methyltransf_11"/>
    <property type="match status" value="1"/>
</dbReference>
<reference evidence="2" key="1">
    <citation type="submission" date="2023-07" db="EMBL/GenBank/DDBJ databases">
        <authorList>
            <person name="Pelsma A.J. K."/>
        </authorList>
    </citation>
    <scope>NUCLEOTIDE SEQUENCE</scope>
</reference>
<sequence length="246" mass="26339">MQSWNANEYQRHAAFVPQLGAPLLDLLAPLAGERILDLGCGDGALTAQIADKGAQVVGVDSSDDMIAAARARGLDAHVVNGAALNFGQEFDAVFSNAALHWMRDADAVIAGVRRALKPGGRFVGEFGGHGNVAAICVALLAVLDARGVAIEDALPWYFPTVEDYRARLEAHGFTVSEMSLIPRPTSLPTDIGGWLDVFASGVFERLAPQERVAAREDAIRLMRPALCDTAGNWTADYVRLRFAARL</sequence>
<dbReference type="InterPro" id="IPR013216">
    <property type="entry name" value="Methyltransf_11"/>
</dbReference>
<dbReference type="EMBL" id="OY288114">
    <property type="protein sequence ID" value="CAJ0866062.1"/>
    <property type="molecule type" value="Genomic_DNA"/>
</dbReference>
<dbReference type="CDD" id="cd02440">
    <property type="entry name" value="AdoMet_MTases"/>
    <property type="match status" value="1"/>
</dbReference>
<accession>A0AA48RAM7</accession>
<dbReference type="InterPro" id="IPR029063">
    <property type="entry name" value="SAM-dependent_MTases_sf"/>
</dbReference>
<dbReference type="PANTHER" id="PTHR43861:SF1">
    <property type="entry name" value="TRANS-ACONITATE 2-METHYLTRANSFERASE"/>
    <property type="match status" value="1"/>
</dbReference>
<protein>
    <recommendedName>
        <fullName evidence="1">Methyltransferase type 11 domain-containing protein</fullName>
    </recommendedName>
</protein>
<dbReference type="SUPFAM" id="SSF53335">
    <property type="entry name" value="S-adenosyl-L-methionine-dependent methyltransferases"/>
    <property type="match status" value="1"/>
</dbReference>
<evidence type="ECO:0000313" key="2">
    <source>
        <dbReference type="EMBL" id="CAJ0866062.1"/>
    </source>
</evidence>
<gene>
    <name evidence="2" type="ORF">AMST5_01824</name>
</gene>
<organism evidence="2">
    <name type="scientific">freshwater sediment metagenome</name>
    <dbReference type="NCBI Taxonomy" id="556182"/>
    <lineage>
        <taxon>unclassified sequences</taxon>
        <taxon>metagenomes</taxon>
        <taxon>ecological metagenomes</taxon>
    </lineage>
</organism>
<dbReference type="GO" id="GO:0008757">
    <property type="term" value="F:S-adenosylmethionine-dependent methyltransferase activity"/>
    <property type="evidence" value="ECO:0007669"/>
    <property type="project" value="InterPro"/>
</dbReference>
<dbReference type="AlphaFoldDB" id="A0AA48RAM7"/>
<feature type="domain" description="Methyltransferase type 11" evidence="1">
    <location>
        <begin position="36"/>
        <end position="123"/>
    </location>
</feature>
<dbReference type="PANTHER" id="PTHR43861">
    <property type="entry name" value="TRANS-ACONITATE 2-METHYLTRANSFERASE-RELATED"/>
    <property type="match status" value="1"/>
</dbReference>